<proteinExistence type="predicted"/>
<accession>A0ACC1BVG7</accession>
<name>A0ACC1BVG7_9ROSI</name>
<comment type="caution">
    <text evidence="1">The sequence shown here is derived from an EMBL/GenBank/DDBJ whole genome shotgun (WGS) entry which is preliminary data.</text>
</comment>
<dbReference type="EMBL" id="CM047899">
    <property type="protein sequence ID" value="KAJ0103069.1"/>
    <property type="molecule type" value="Genomic_DNA"/>
</dbReference>
<evidence type="ECO:0000313" key="2">
    <source>
        <dbReference type="Proteomes" id="UP001164250"/>
    </source>
</evidence>
<sequence>MANVVKFDRDYHVPDPYRRGKIGWFLTNFTKFTVDSAVNVSFKGVVGGRKLYKILQEGFKNQPPPCSLNERTNLHDIESVEEMQAKMEEMQEDMNIVKQQNKASAKLSEPPKPQKKIPNEDIKGSDLLRTNEKRVFIRSRL</sequence>
<keyword evidence="2" id="KW-1185">Reference proteome</keyword>
<protein>
    <submittedName>
        <fullName evidence="1">Uncharacterized protein</fullName>
    </submittedName>
</protein>
<organism evidence="1 2">
    <name type="scientific">Pistacia atlantica</name>
    <dbReference type="NCBI Taxonomy" id="434234"/>
    <lineage>
        <taxon>Eukaryota</taxon>
        <taxon>Viridiplantae</taxon>
        <taxon>Streptophyta</taxon>
        <taxon>Embryophyta</taxon>
        <taxon>Tracheophyta</taxon>
        <taxon>Spermatophyta</taxon>
        <taxon>Magnoliopsida</taxon>
        <taxon>eudicotyledons</taxon>
        <taxon>Gunneridae</taxon>
        <taxon>Pentapetalae</taxon>
        <taxon>rosids</taxon>
        <taxon>malvids</taxon>
        <taxon>Sapindales</taxon>
        <taxon>Anacardiaceae</taxon>
        <taxon>Pistacia</taxon>
    </lineage>
</organism>
<evidence type="ECO:0000313" key="1">
    <source>
        <dbReference type="EMBL" id="KAJ0103069.1"/>
    </source>
</evidence>
<reference evidence="2" key="1">
    <citation type="journal article" date="2023" name="G3 (Bethesda)">
        <title>Genome assembly and association tests identify interacting loci associated with vigor, precocity, and sex in interspecific pistachio rootstocks.</title>
        <authorList>
            <person name="Palmer W."/>
            <person name="Jacygrad E."/>
            <person name="Sagayaradj S."/>
            <person name="Cavanaugh K."/>
            <person name="Han R."/>
            <person name="Bertier L."/>
            <person name="Beede B."/>
            <person name="Kafkas S."/>
            <person name="Golino D."/>
            <person name="Preece J."/>
            <person name="Michelmore R."/>
        </authorList>
    </citation>
    <scope>NUCLEOTIDE SEQUENCE [LARGE SCALE GENOMIC DNA]</scope>
</reference>
<gene>
    <name evidence="1" type="ORF">Patl1_04552</name>
</gene>
<dbReference type="Proteomes" id="UP001164250">
    <property type="component" value="Chromosome 3"/>
</dbReference>